<organism evidence="2 3">
    <name type="scientific">Helobdella robusta</name>
    <name type="common">Californian leech</name>
    <dbReference type="NCBI Taxonomy" id="6412"/>
    <lineage>
        <taxon>Eukaryota</taxon>
        <taxon>Metazoa</taxon>
        <taxon>Spiralia</taxon>
        <taxon>Lophotrochozoa</taxon>
        <taxon>Annelida</taxon>
        <taxon>Clitellata</taxon>
        <taxon>Hirudinea</taxon>
        <taxon>Rhynchobdellida</taxon>
        <taxon>Glossiphoniidae</taxon>
        <taxon>Helobdella</taxon>
    </lineage>
</organism>
<dbReference type="EnsemblMetazoa" id="HelroT174317">
    <property type="protein sequence ID" value="HelroP174317"/>
    <property type="gene ID" value="HelroG174317"/>
</dbReference>
<dbReference type="EMBL" id="AMQM01004885">
    <property type="status" value="NOT_ANNOTATED_CDS"/>
    <property type="molecule type" value="Genomic_DNA"/>
</dbReference>
<name>T1F7Z6_HELRO</name>
<accession>T1F7Z6</accession>
<dbReference type="InParanoid" id="T1F7Z6"/>
<gene>
    <name evidence="2" type="primary">20204945</name>
    <name evidence="1" type="ORF">HELRODRAFT_174317</name>
</gene>
<dbReference type="HOGENOM" id="CLU_1476708_0_0_1"/>
<sequence length="183" mass="20542">METKKRNTGRGHAPAKAIKAPTFDRTVPWKNYQTWFETAALNNGWNKKDRATTLVLALRGPALEVLQSIPSETNLSGNKNSQKEKGIGMLELRINESLEKRLQAAQKIQYLEDGLGKRKNSASGWTMSAETREPRRNRIRKTSNLDTMLKAKTPVSRVMTLFGYIIIIIIQNSTGGTPCQTKI</sequence>
<evidence type="ECO:0000313" key="3">
    <source>
        <dbReference type="Proteomes" id="UP000015101"/>
    </source>
</evidence>
<reference evidence="2" key="3">
    <citation type="submission" date="2015-06" db="UniProtKB">
        <authorList>
            <consortium name="EnsemblMetazoa"/>
        </authorList>
    </citation>
    <scope>IDENTIFICATION</scope>
</reference>
<evidence type="ECO:0000313" key="1">
    <source>
        <dbReference type="EMBL" id="ESO02875.1"/>
    </source>
</evidence>
<dbReference type="KEGG" id="hro:HELRODRAFT_174317"/>
<proteinExistence type="predicted"/>
<dbReference type="PANTHER" id="PTHR45823">
    <property type="entry name" value="T-SNARE COILED-COIL HOMOLOGY DOMAIN-CONTAINING PROTEIN"/>
    <property type="match status" value="1"/>
</dbReference>
<reference evidence="3" key="1">
    <citation type="submission" date="2012-12" db="EMBL/GenBank/DDBJ databases">
        <authorList>
            <person name="Hellsten U."/>
            <person name="Grimwood J."/>
            <person name="Chapman J.A."/>
            <person name="Shapiro H."/>
            <person name="Aerts A."/>
            <person name="Otillar R.P."/>
            <person name="Terry A.Y."/>
            <person name="Boore J.L."/>
            <person name="Simakov O."/>
            <person name="Marletaz F."/>
            <person name="Cho S.-J."/>
            <person name="Edsinger-Gonzales E."/>
            <person name="Havlak P."/>
            <person name="Kuo D.-H."/>
            <person name="Larsson T."/>
            <person name="Lv J."/>
            <person name="Arendt D."/>
            <person name="Savage R."/>
            <person name="Osoegawa K."/>
            <person name="de Jong P."/>
            <person name="Lindberg D.R."/>
            <person name="Seaver E.C."/>
            <person name="Weisblat D.A."/>
            <person name="Putnam N.H."/>
            <person name="Grigoriev I.V."/>
            <person name="Rokhsar D.S."/>
        </authorList>
    </citation>
    <scope>NUCLEOTIDE SEQUENCE</scope>
</reference>
<protein>
    <submittedName>
        <fullName evidence="1 2">Uncharacterized protein</fullName>
    </submittedName>
</protein>
<dbReference type="PANTHER" id="PTHR45823:SF1">
    <property type="entry name" value="T-SNARE COILED-COIL HOMOLOGY DOMAIN-CONTAINING PROTEIN"/>
    <property type="match status" value="1"/>
</dbReference>
<dbReference type="CTD" id="20204945"/>
<dbReference type="OrthoDB" id="8300685at2759"/>
<dbReference type="GeneID" id="20204945"/>
<dbReference type="EMBL" id="KB096716">
    <property type="protein sequence ID" value="ESO02875.1"/>
    <property type="molecule type" value="Genomic_DNA"/>
</dbReference>
<evidence type="ECO:0000313" key="2">
    <source>
        <dbReference type="EnsemblMetazoa" id="HelroP174317"/>
    </source>
</evidence>
<reference evidence="1 3" key="2">
    <citation type="journal article" date="2013" name="Nature">
        <title>Insights into bilaterian evolution from three spiralian genomes.</title>
        <authorList>
            <person name="Simakov O."/>
            <person name="Marletaz F."/>
            <person name="Cho S.J."/>
            <person name="Edsinger-Gonzales E."/>
            <person name="Havlak P."/>
            <person name="Hellsten U."/>
            <person name="Kuo D.H."/>
            <person name="Larsson T."/>
            <person name="Lv J."/>
            <person name="Arendt D."/>
            <person name="Savage R."/>
            <person name="Osoegawa K."/>
            <person name="de Jong P."/>
            <person name="Grimwood J."/>
            <person name="Chapman J.A."/>
            <person name="Shapiro H."/>
            <person name="Aerts A."/>
            <person name="Otillar R.P."/>
            <person name="Terry A.Y."/>
            <person name="Boore J.L."/>
            <person name="Grigoriev I.V."/>
            <person name="Lindberg D.R."/>
            <person name="Seaver E.C."/>
            <person name="Weisblat D.A."/>
            <person name="Putnam N.H."/>
            <person name="Rokhsar D.S."/>
        </authorList>
    </citation>
    <scope>NUCLEOTIDE SEQUENCE</scope>
</reference>
<keyword evidence="3" id="KW-1185">Reference proteome</keyword>
<dbReference type="Proteomes" id="UP000015101">
    <property type="component" value="Unassembled WGS sequence"/>
</dbReference>
<dbReference type="AlphaFoldDB" id="T1F7Z6"/>
<dbReference type="RefSeq" id="XP_009019089.1">
    <property type="nucleotide sequence ID" value="XM_009020841.1"/>
</dbReference>